<feature type="coiled-coil region" evidence="2">
    <location>
        <begin position="86"/>
        <end position="152"/>
    </location>
</feature>
<reference evidence="6" key="2">
    <citation type="submission" date="2023-11" db="UniProtKB">
        <authorList>
            <consortium name="WormBaseParasite"/>
        </authorList>
    </citation>
    <scope>IDENTIFICATION</scope>
</reference>
<feature type="coiled-coil region" evidence="2">
    <location>
        <begin position="1660"/>
        <end position="1974"/>
    </location>
</feature>
<dbReference type="PANTHER" id="PTHR23159">
    <property type="entry name" value="CENTROSOMAL PROTEIN 2"/>
    <property type="match status" value="1"/>
</dbReference>
<protein>
    <recommendedName>
        <fullName evidence="4">Rootletin-like coiled-coil domain-containing protein</fullName>
    </recommendedName>
</protein>
<evidence type="ECO:0000256" key="1">
    <source>
        <dbReference type="ARBA" id="ARBA00023054"/>
    </source>
</evidence>
<feature type="coiled-coil region" evidence="2">
    <location>
        <begin position="228"/>
        <end position="302"/>
    </location>
</feature>
<reference evidence="5" key="1">
    <citation type="submission" date="2022-06" db="EMBL/GenBank/DDBJ databases">
        <authorList>
            <person name="Berger JAMES D."/>
            <person name="Berger JAMES D."/>
        </authorList>
    </citation>
    <scope>NUCLEOTIDE SEQUENCE [LARGE SCALE GENOMIC DNA]</scope>
</reference>
<evidence type="ECO:0000313" key="5">
    <source>
        <dbReference type="Proteomes" id="UP000050795"/>
    </source>
</evidence>
<dbReference type="Gene3D" id="1.20.5.170">
    <property type="match status" value="1"/>
</dbReference>
<feature type="compositionally biased region" description="Basic and acidic residues" evidence="3">
    <location>
        <begin position="1"/>
        <end position="14"/>
    </location>
</feature>
<organism evidence="5 6">
    <name type="scientific">Trichobilharzia regenti</name>
    <name type="common">Nasal bird schistosome</name>
    <dbReference type="NCBI Taxonomy" id="157069"/>
    <lineage>
        <taxon>Eukaryota</taxon>
        <taxon>Metazoa</taxon>
        <taxon>Spiralia</taxon>
        <taxon>Lophotrochozoa</taxon>
        <taxon>Platyhelminthes</taxon>
        <taxon>Trematoda</taxon>
        <taxon>Digenea</taxon>
        <taxon>Strigeidida</taxon>
        <taxon>Schistosomatoidea</taxon>
        <taxon>Schistosomatidae</taxon>
        <taxon>Trichobilharzia</taxon>
    </lineage>
</organism>
<evidence type="ECO:0000259" key="4">
    <source>
        <dbReference type="Pfam" id="PF15035"/>
    </source>
</evidence>
<feature type="region of interest" description="Disordered" evidence="3">
    <location>
        <begin position="427"/>
        <end position="466"/>
    </location>
</feature>
<feature type="region of interest" description="Disordered" evidence="3">
    <location>
        <begin position="1"/>
        <end position="20"/>
    </location>
</feature>
<dbReference type="InterPro" id="IPR055167">
    <property type="entry name" value="Rootletin-like_CC"/>
</dbReference>
<name>A0AA85JRL4_TRIRE</name>
<proteinExistence type="predicted"/>
<evidence type="ECO:0000256" key="3">
    <source>
        <dbReference type="SAM" id="MobiDB-lite"/>
    </source>
</evidence>
<feature type="coiled-coil region" evidence="2">
    <location>
        <begin position="857"/>
        <end position="919"/>
    </location>
</feature>
<evidence type="ECO:0000313" key="6">
    <source>
        <dbReference type="WBParaSite" id="TREG1_38470.1"/>
    </source>
</evidence>
<dbReference type="Pfam" id="PF15035">
    <property type="entry name" value="Rootletin"/>
    <property type="match status" value="1"/>
</dbReference>
<dbReference type="WBParaSite" id="TREG1_38470.1">
    <property type="protein sequence ID" value="TREG1_38470.1"/>
    <property type="gene ID" value="TREG1_38470"/>
</dbReference>
<feature type="compositionally biased region" description="Polar residues" evidence="3">
    <location>
        <begin position="427"/>
        <end position="459"/>
    </location>
</feature>
<keyword evidence="5" id="KW-1185">Reference proteome</keyword>
<evidence type="ECO:0000256" key="2">
    <source>
        <dbReference type="SAM" id="Coils"/>
    </source>
</evidence>
<feature type="coiled-coil region" evidence="2">
    <location>
        <begin position="521"/>
        <end position="828"/>
    </location>
</feature>
<accession>A0AA85JRL4</accession>
<dbReference type="PANTHER" id="PTHR23159:SF31">
    <property type="entry name" value="CENTROSOME-ASSOCIATED PROTEIN CEP250 ISOFORM X1"/>
    <property type="match status" value="1"/>
</dbReference>
<sequence length="2013" mass="234436">MNEEIKSPEKDTKEQLASMNPEEEISLDSFFQMAGMDSSQLEALCCPISSGTACTPDDEEIVKLSRWTTKTAQLIQKLQAKLQTTTETLNARIDVAETRSRALEQERSYDIENTVNKLQEEQQRSNELSRANELLRDQLEQAVQANQGLSQDVARLTLAWRHAAQQLDKRESEWREEESAFNDYFAAEHSRLLSLWRAVVALRRQFADLRQQTDKDLTNTRTEFTRYIGNIQSACNNLEANLRSAEAQNQASQVKTTSFLETDMANRVQGLSESLARSQARLAEAESKLTEAMTAKERLATQLAERDRILTTMKQLHSNYDLDSLSVRSSKSLKRGKRLHDLLDTAVDIGKQNDGLSELGLSTDDEDDHLKATKRLIEHTHVMHHALSQIAQLIIWDATIADADEAHEPILNLQNPDWSSTRVTPYSLESKQATSEASGDTKGQNTTANESSDPNQQGNKIPYTKPDDISCLRRLAHSKYQAGSSLHLAESTVSAVQSALNRRATHVHRLRLRTSGMKEQINNLLRRGEEADTERKRLSEQLARLREELETQSLEMDKLSREKDRIKQTLSLTKEEHEMSESARQNLNEHVREVENELERLRTSLHDMRKQRDETITERDHLQTEQDRTLRELDSVQKTLSSTEQRTVNFREELATVREQLRRIELEKEILDQEKNDAITTANKLQLKIEELTADLNQAFNRENQYKSRITRLETVLETQEHDAEQLSHQISLTHANETRLTEERANLRMELQEQRDELEKIYSEKSITQTELEQARESIMRAETARTRLEAELSELSKERMTLIESLSEAQRQKATLMEDISTFRRDSERQEGLIMRLTSEKEAVSKHKAELLLQLSIVERDNRHLTEIINNLKSEKESLESNLFDMQQTIEQLYHKQSQLERDVSDLRSRRDELQAELCRAHSNFQIELEKSERSGKEVGNQLSSELEGLRIALLQSEKRAEEAEKACLQAVARADQAVSVIDRQQQQHIDIEHLMERELELRNSAEEMNRLTKELLAAQRERDEARLLAEQERQRALSRAAEEKVSLQEKVNALQETITELQITLDRTQKDASVREDQERSALRKATEEVRSFRNQLQEACSEHERENRELRMRIHSLESQRDHWTKEVSELQLQIRMAEEVRDTNRTELVDSTCRIRALEETNDSSRRECSELRQRLGELEREKNALNYSNDELRKQLKCVELERVDLVRMTNTLKSKLQGTEMDRTSSERRVADLQVGLKEATNLASEAKREIIDLRNKLQKVESEKAKLTEEIEDLKVRLKESANQEENLKREKIALKQKLLEIEASKSTLQSELSDLNHQMSELEEILRSRERTANQAAEDWQRDYQRLTESRKNLQAKLDNSNMVISELRTLLAESQHEAEARLSAIHSILRRLIGFRQSQFTGQLQNLNKQQQQQQHQQQSELINPNCESSLADQMDELDKSHDMHSQHWDYDIYTKNTSGLDIFDQPFEGFSSSDARRLKMMAEQVLNNQQDIKADVLCTPRSDQMPKPRVRGRRRFEAYANSDPEYGSIRRAKSASPKRANRQDGFMLRSTSTERANQQRLINSTGYSYDENGGLLDTNCITYLSDWSSRWLDTLRYHMNGYRTHALPGSNLDPGAVRLALRRFLRHLVKIERERDDCDIRSRLNEEKVAEYSRQLNEREEQLIQMKTNINEMERGKLEIMEQLNKMKNTITEHENEMSKREYQYTTLHEQIKSLEQQLNSCEAEKNQLQMRFDKSRATEIKLEENRRELLHSLEEAETRYTQAEIIRRQLEGELQRCQTLLGELESDKENLQTRLSLTGRQGTEMEMKIYNLQIELERATNALDQTTLCVAELREQLSREKLAYTNLQQELTRTQEHMEALQKRELNAEQEKRLLQERLDSSRSLLNDTKIQLHDMMERVQKLQMETSEAAVKRSEVETQLRQLEKLSTECQQTNNELQIRLNNIQAENVNLTEKNANLLRNMNDAGIQKHEIDCELTRVRKEQIQWKKMAEKVSFFTSRI</sequence>
<feature type="domain" description="Rootletin-like coiled-coil" evidence="4">
    <location>
        <begin position="69"/>
        <end position="226"/>
    </location>
</feature>
<keyword evidence="1 2" id="KW-0175">Coiled coil</keyword>
<dbReference type="Proteomes" id="UP000050795">
    <property type="component" value="Unassembled WGS sequence"/>
</dbReference>
<feature type="coiled-coil region" evidence="2">
    <location>
        <begin position="949"/>
        <end position="1373"/>
    </location>
</feature>